<evidence type="ECO:0000313" key="7">
    <source>
        <dbReference type="EMBL" id="AWZ39839.1"/>
    </source>
</evidence>
<dbReference type="InterPro" id="IPR057929">
    <property type="entry name" value="RamC_N"/>
</dbReference>
<evidence type="ECO:0000313" key="9">
    <source>
        <dbReference type="Proteomes" id="UP000250153"/>
    </source>
</evidence>
<sequence length="643" mass="73325">MHPINKIPISYEYNGWCGSNFYLLPHQGWKIHVSATIQNYQTVLNHVAFLSQKLKFSFKYASSISLINSLLDIHGSRINGGKLITIYPQNKEHCSRLLYDLYRFLKNFSGPIVLTDAQFKGTTNISYRYGLFVATEEKNYLYCNGKKYLDKKEPYFLLPPFIDTDPFAKDALDPIKPNTLWDNISLDYAIQFSLGGGVYLGNYLNKYKIVLKEARFGVGTNTGTAIDKRKNEHYILSLLNGKYFPKCLTDFYSQENYYLVTEAISGKTFYDYFSSVGPLVVDIDQKAQAMTDFIDIIKKIGNLLSYAHSKNVILRDIKPNNFIITSKNEVFFVDCADSVMNNQKKYVDKIITPGYIVPSNLCNTFAEDWFKLALLIIDALSGINRNLPPATFTQVCSMFSKALAIQNFSKDWVEIIIALSQNDIKKFEALINSPSLGKLTFHQPSPQVKELVIDDFLIHKESISKWLYRSLAPADQLLFDQLTKSSQSKVIAELDVLLNSFIIKKGLAYRKVKDNYSPYIYEGVSGLAYIVLYFCDKYDLTAQLETLKKFLAMLKGRYVKSANITGGAAGISLMLIYAGIVTKSTDFLQLALSWDKYIDILSFKVRGRKVWCNGVLSNKYNSTLYTDAHDIQKFQQFIHNPYT</sequence>
<dbReference type="GO" id="GO:0005524">
    <property type="term" value="F:ATP binding"/>
    <property type="evidence" value="ECO:0007669"/>
    <property type="project" value="UniProtKB-KW"/>
</dbReference>
<name>A0AAD0P847_9LACO</name>
<dbReference type="InterPro" id="IPR050205">
    <property type="entry name" value="CDPK_Ser/Thr_kinases"/>
</dbReference>
<dbReference type="Gene3D" id="1.10.510.10">
    <property type="entry name" value="Transferase(Phosphotransferase) domain 1"/>
    <property type="match status" value="1"/>
</dbReference>
<protein>
    <recommendedName>
        <fullName evidence="5">Protein kinase domain-containing protein</fullName>
    </recommendedName>
</protein>
<dbReference type="Proteomes" id="UP000250153">
    <property type="component" value="Chromosome"/>
</dbReference>
<gene>
    <name evidence="7" type="ORF">CPQ89_01695</name>
    <name evidence="6" type="ORF">CPS94_08035</name>
</gene>
<dbReference type="RefSeq" id="WP_112193567.1">
    <property type="nucleotide sequence ID" value="NZ_CP023565.1"/>
</dbReference>
<keyword evidence="3" id="KW-0418">Kinase</keyword>
<evidence type="ECO:0000313" key="6">
    <source>
        <dbReference type="EMBL" id="AWZ38869.1"/>
    </source>
</evidence>
<dbReference type="InterPro" id="IPR000719">
    <property type="entry name" value="Prot_kinase_dom"/>
</dbReference>
<dbReference type="Pfam" id="PF25816">
    <property type="entry name" value="RamC_N"/>
    <property type="match status" value="1"/>
</dbReference>
<evidence type="ECO:0000313" key="8">
    <source>
        <dbReference type="Proteomes" id="UP000250143"/>
    </source>
</evidence>
<accession>A0AAD0P847</accession>
<evidence type="ECO:0000256" key="2">
    <source>
        <dbReference type="ARBA" id="ARBA00022741"/>
    </source>
</evidence>
<keyword evidence="4" id="KW-0067">ATP-binding</keyword>
<dbReference type="PROSITE" id="PS50011">
    <property type="entry name" value="PROTEIN_KINASE_DOM"/>
    <property type="match status" value="1"/>
</dbReference>
<evidence type="ECO:0000256" key="4">
    <source>
        <dbReference type="ARBA" id="ARBA00022840"/>
    </source>
</evidence>
<evidence type="ECO:0000259" key="5">
    <source>
        <dbReference type="PROSITE" id="PS50011"/>
    </source>
</evidence>
<dbReference type="EMBL" id="CP023565">
    <property type="protein sequence ID" value="AWZ38869.1"/>
    <property type="molecule type" value="Genomic_DNA"/>
</dbReference>
<dbReference type="AlphaFoldDB" id="A0AAD0P847"/>
<dbReference type="EMBL" id="CP023566">
    <property type="protein sequence ID" value="AWZ39839.1"/>
    <property type="molecule type" value="Genomic_DNA"/>
</dbReference>
<keyword evidence="8" id="KW-1185">Reference proteome</keyword>
<keyword evidence="2" id="KW-0547">Nucleotide-binding</keyword>
<evidence type="ECO:0000256" key="1">
    <source>
        <dbReference type="ARBA" id="ARBA00022679"/>
    </source>
</evidence>
<dbReference type="SUPFAM" id="SSF158745">
    <property type="entry name" value="LanC-like"/>
    <property type="match status" value="1"/>
</dbReference>
<dbReference type="PANTHER" id="PTHR24349">
    <property type="entry name" value="SERINE/THREONINE-PROTEIN KINASE"/>
    <property type="match status" value="1"/>
</dbReference>
<dbReference type="GO" id="GO:0004672">
    <property type="term" value="F:protein kinase activity"/>
    <property type="evidence" value="ECO:0007669"/>
    <property type="project" value="InterPro"/>
</dbReference>
<feature type="domain" description="Protein kinase" evidence="5">
    <location>
        <begin position="184"/>
        <end position="502"/>
    </location>
</feature>
<evidence type="ECO:0000256" key="3">
    <source>
        <dbReference type="ARBA" id="ARBA00022777"/>
    </source>
</evidence>
<organism evidence="6 9">
    <name type="scientific">Ligilactobacillus murinus</name>
    <dbReference type="NCBI Taxonomy" id="1622"/>
    <lineage>
        <taxon>Bacteria</taxon>
        <taxon>Bacillati</taxon>
        <taxon>Bacillota</taxon>
        <taxon>Bacilli</taxon>
        <taxon>Lactobacillales</taxon>
        <taxon>Lactobacillaceae</taxon>
        <taxon>Ligilactobacillus</taxon>
    </lineage>
</organism>
<keyword evidence="1" id="KW-0808">Transferase</keyword>
<proteinExistence type="predicted"/>
<dbReference type="SUPFAM" id="SSF56112">
    <property type="entry name" value="Protein kinase-like (PK-like)"/>
    <property type="match status" value="1"/>
</dbReference>
<dbReference type="KEGG" id="lmur:CPS94_08035"/>
<dbReference type="GeneID" id="48467092"/>
<reference evidence="8 9" key="1">
    <citation type="submission" date="2017-09" db="EMBL/GenBank/DDBJ databases">
        <title>Predominant Lactobacillus spp. isolated from feces of mice subjected to short-term calorie restriction.</title>
        <authorList>
            <person name="Zhang C."/>
            <person name="Zhao L."/>
            <person name="Pan F."/>
        </authorList>
    </citation>
    <scope>NUCLEOTIDE SEQUENCE [LARGE SCALE GENOMIC DNA]</scope>
    <source>
        <strain evidence="7 8">CR141</strain>
        <strain evidence="6 9">CR147</strain>
    </source>
</reference>
<dbReference type="Proteomes" id="UP000250143">
    <property type="component" value="Chromosome"/>
</dbReference>
<dbReference type="SMART" id="SM00220">
    <property type="entry name" value="S_TKc"/>
    <property type="match status" value="1"/>
</dbReference>
<dbReference type="InterPro" id="IPR011009">
    <property type="entry name" value="Kinase-like_dom_sf"/>
</dbReference>
<dbReference type="Pfam" id="PF00069">
    <property type="entry name" value="Pkinase"/>
    <property type="match status" value="1"/>
</dbReference>